<dbReference type="AlphaFoldDB" id="A0A8H4X340"/>
<reference evidence="1" key="1">
    <citation type="journal article" date="2020" name="BMC Genomics">
        <title>Correction to: Identification and distribution of gene clusters required for synthesis of sphingolipid metabolism inhibitors in diverse species of the filamentous fungus Fusarium.</title>
        <authorList>
            <person name="Kim H.S."/>
            <person name="Lohmar J.M."/>
            <person name="Busman M."/>
            <person name="Brown D.W."/>
            <person name="Naumann T.A."/>
            <person name="Divon H.H."/>
            <person name="Lysoe E."/>
            <person name="Uhlig S."/>
            <person name="Proctor R.H."/>
        </authorList>
    </citation>
    <scope>NUCLEOTIDE SEQUENCE</scope>
    <source>
        <strain evidence="1">NRRL 20472</strain>
    </source>
</reference>
<proteinExistence type="predicted"/>
<organism evidence="1 2">
    <name type="scientific">Fusarium sarcochroum</name>
    <dbReference type="NCBI Taxonomy" id="1208366"/>
    <lineage>
        <taxon>Eukaryota</taxon>
        <taxon>Fungi</taxon>
        <taxon>Dikarya</taxon>
        <taxon>Ascomycota</taxon>
        <taxon>Pezizomycotina</taxon>
        <taxon>Sordariomycetes</taxon>
        <taxon>Hypocreomycetidae</taxon>
        <taxon>Hypocreales</taxon>
        <taxon>Nectriaceae</taxon>
        <taxon>Fusarium</taxon>
        <taxon>Fusarium lateritium species complex</taxon>
    </lineage>
</organism>
<reference evidence="1" key="2">
    <citation type="submission" date="2020-05" db="EMBL/GenBank/DDBJ databases">
        <authorList>
            <person name="Kim H.-S."/>
            <person name="Proctor R.H."/>
            <person name="Brown D.W."/>
        </authorList>
    </citation>
    <scope>NUCLEOTIDE SEQUENCE</scope>
    <source>
        <strain evidence="1">NRRL 20472</strain>
    </source>
</reference>
<accession>A0A8H4X340</accession>
<keyword evidence="2" id="KW-1185">Reference proteome</keyword>
<gene>
    <name evidence="1" type="ORF">FSARC_10686</name>
</gene>
<evidence type="ECO:0000313" key="2">
    <source>
        <dbReference type="Proteomes" id="UP000622797"/>
    </source>
</evidence>
<comment type="caution">
    <text evidence="1">The sequence shown here is derived from an EMBL/GenBank/DDBJ whole genome shotgun (WGS) entry which is preliminary data.</text>
</comment>
<protein>
    <submittedName>
        <fullName evidence="1">Uncharacterized protein</fullName>
    </submittedName>
</protein>
<dbReference type="OrthoDB" id="4360026at2759"/>
<sequence length="527" mass="59631">MEQRLQSSTFSEQECYDAVQGHSLPLNLGNDVVRLCVISGIRHHLSFALSPGISELCLVEGQEVFARARNARLIMSGILPSHEQMKGRHLQPYCIWYPDVASEDTYQRLFLRFPDLKYQVGRACAVGDYNQLYQELGLLPDISIAEEARGVPGDPGSSEIFRQIMNAPVRYNIMHDYTREIDMGAEPGAQLNGDTITIAALAHRQKYEEDFPLHQYFNITEDGAIDNETIRLDSAKLTEDETALFNSPLPFNLPTMHKDLLILMAAYEGNVDRYVRLRRPFKISREFACLVRGIYHSTTMANYLSSNPHAVESLKLHQSEVRIFQRAINARKIMNNSIFHLIDSDFDVPTDELPYWIWYPTIPSSYTLVRIAEAKPTMRPQCARASIAAGYKGAYLNIMNMGAPDKPLPVDYFLMMEASQCPEQNFFLPDLERRKTEQGLGFLPMVEDDYWKETLPWRTGDPSSTELPGYLLDGGISLHSGQDGGMYEGLGVDAGSVLLFLSSSKEERARAYRCPGHVLLLEDHTLQ</sequence>
<name>A0A8H4X340_9HYPO</name>
<evidence type="ECO:0000313" key="1">
    <source>
        <dbReference type="EMBL" id="KAF4959600.1"/>
    </source>
</evidence>
<dbReference type="EMBL" id="JABEXW010000658">
    <property type="protein sequence ID" value="KAF4959600.1"/>
    <property type="molecule type" value="Genomic_DNA"/>
</dbReference>
<dbReference type="Proteomes" id="UP000622797">
    <property type="component" value="Unassembled WGS sequence"/>
</dbReference>